<comment type="caution">
    <text evidence="1">The sequence shown here is derived from an EMBL/GenBank/DDBJ whole genome shotgun (WGS) entry which is preliminary data.</text>
</comment>
<reference evidence="1 2" key="2">
    <citation type="journal article" date="2022" name="Mol. Ecol. Resour.">
        <title>The genomes of chicory, endive, great burdock and yacon provide insights into Asteraceae paleo-polyploidization history and plant inulin production.</title>
        <authorList>
            <person name="Fan W."/>
            <person name="Wang S."/>
            <person name="Wang H."/>
            <person name="Wang A."/>
            <person name="Jiang F."/>
            <person name="Liu H."/>
            <person name="Zhao H."/>
            <person name="Xu D."/>
            <person name="Zhang Y."/>
        </authorList>
    </citation>
    <scope>NUCLEOTIDE SEQUENCE [LARGE SCALE GENOMIC DNA]</scope>
    <source>
        <strain evidence="2">cv. Yunnan</strain>
        <tissue evidence="1">Leaves</tissue>
    </source>
</reference>
<keyword evidence="2" id="KW-1185">Reference proteome</keyword>
<evidence type="ECO:0000313" key="2">
    <source>
        <dbReference type="Proteomes" id="UP001056120"/>
    </source>
</evidence>
<sequence>MRKNYSRSTFSGAGTPLFPEMMGVESGDESRSSSSSSSSAHEASDVDNNDNDDGPDEEGENVNDNVEFDHEELHTTQDTSPVMPSWAISLQTHNETSQKAMAELTSLVSTLSLTVQSQDKEIRKLKIENKRLKLSKSSYKPEKFKILVRGPPQNPSYKNFVVSSSISSEDDAVRQGEKEYVDEEVFGHNDGDDAGPSSPFVEKNVDVACPSSPIGENILSSNGSPIKTIAEILRQDELEAKAKADAEISKAAAESLSSILSKKLEESVS</sequence>
<dbReference type="EMBL" id="CM042028">
    <property type="protein sequence ID" value="KAI3797791.1"/>
    <property type="molecule type" value="Genomic_DNA"/>
</dbReference>
<name>A0ACB9HR67_9ASTR</name>
<accession>A0ACB9HR67</accession>
<protein>
    <submittedName>
        <fullName evidence="1">Uncharacterized protein</fullName>
    </submittedName>
</protein>
<evidence type="ECO:0000313" key="1">
    <source>
        <dbReference type="EMBL" id="KAI3797791.1"/>
    </source>
</evidence>
<organism evidence="1 2">
    <name type="scientific">Smallanthus sonchifolius</name>
    <dbReference type="NCBI Taxonomy" id="185202"/>
    <lineage>
        <taxon>Eukaryota</taxon>
        <taxon>Viridiplantae</taxon>
        <taxon>Streptophyta</taxon>
        <taxon>Embryophyta</taxon>
        <taxon>Tracheophyta</taxon>
        <taxon>Spermatophyta</taxon>
        <taxon>Magnoliopsida</taxon>
        <taxon>eudicotyledons</taxon>
        <taxon>Gunneridae</taxon>
        <taxon>Pentapetalae</taxon>
        <taxon>asterids</taxon>
        <taxon>campanulids</taxon>
        <taxon>Asterales</taxon>
        <taxon>Asteraceae</taxon>
        <taxon>Asteroideae</taxon>
        <taxon>Heliantheae alliance</taxon>
        <taxon>Millerieae</taxon>
        <taxon>Smallanthus</taxon>
    </lineage>
</organism>
<proteinExistence type="predicted"/>
<gene>
    <name evidence="1" type="ORF">L1987_33054</name>
</gene>
<reference evidence="2" key="1">
    <citation type="journal article" date="2022" name="Mol. Ecol. Resour.">
        <title>The genomes of chicory, endive, great burdock and yacon provide insights into Asteraceae palaeo-polyploidization history and plant inulin production.</title>
        <authorList>
            <person name="Fan W."/>
            <person name="Wang S."/>
            <person name="Wang H."/>
            <person name="Wang A."/>
            <person name="Jiang F."/>
            <person name="Liu H."/>
            <person name="Zhao H."/>
            <person name="Xu D."/>
            <person name="Zhang Y."/>
        </authorList>
    </citation>
    <scope>NUCLEOTIDE SEQUENCE [LARGE SCALE GENOMIC DNA]</scope>
    <source>
        <strain evidence="2">cv. Yunnan</strain>
    </source>
</reference>
<dbReference type="Proteomes" id="UP001056120">
    <property type="component" value="Linkage Group LG11"/>
</dbReference>